<evidence type="ECO:0000313" key="2">
    <source>
        <dbReference type="Proteomes" id="UP000324222"/>
    </source>
</evidence>
<accession>A0A5B7HY73</accession>
<reference evidence="1 2" key="1">
    <citation type="submission" date="2019-05" db="EMBL/GenBank/DDBJ databases">
        <title>Another draft genome of Portunus trituberculatus and its Hox gene families provides insights of decapod evolution.</title>
        <authorList>
            <person name="Jeong J.-H."/>
            <person name="Song I."/>
            <person name="Kim S."/>
            <person name="Choi T."/>
            <person name="Kim D."/>
            <person name="Ryu S."/>
            <person name="Kim W."/>
        </authorList>
    </citation>
    <scope>NUCLEOTIDE SEQUENCE [LARGE SCALE GENOMIC DNA]</scope>
    <source>
        <tissue evidence="1">Muscle</tissue>
    </source>
</reference>
<dbReference type="Proteomes" id="UP000324222">
    <property type="component" value="Unassembled WGS sequence"/>
</dbReference>
<name>A0A5B7HY73_PORTR</name>
<protein>
    <submittedName>
        <fullName evidence="1">Uncharacterized protein</fullName>
    </submittedName>
</protein>
<dbReference type="AlphaFoldDB" id="A0A5B7HY73"/>
<organism evidence="1 2">
    <name type="scientific">Portunus trituberculatus</name>
    <name type="common">Swimming crab</name>
    <name type="synonym">Neptunus trituberculatus</name>
    <dbReference type="NCBI Taxonomy" id="210409"/>
    <lineage>
        <taxon>Eukaryota</taxon>
        <taxon>Metazoa</taxon>
        <taxon>Ecdysozoa</taxon>
        <taxon>Arthropoda</taxon>
        <taxon>Crustacea</taxon>
        <taxon>Multicrustacea</taxon>
        <taxon>Malacostraca</taxon>
        <taxon>Eumalacostraca</taxon>
        <taxon>Eucarida</taxon>
        <taxon>Decapoda</taxon>
        <taxon>Pleocyemata</taxon>
        <taxon>Brachyura</taxon>
        <taxon>Eubrachyura</taxon>
        <taxon>Portunoidea</taxon>
        <taxon>Portunidae</taxon>
        <taxon>Portuninae</taxon>
        <taxon>Portunus</taxon>
    </lineage>
</organism>
<evidence type="ECO:0000313" key="1">
    <source>
        <dbReference type="EMBL" id="MPC73618.1"/>
    </source>
</evidence>
<sequence length="113" mass="12864">MIREVRVATLWFMSSVTMDSQLVEANSALSSHQLTFSHSQMVCWASFLTCWVKTNFTEEVKTQLPGDESQFDFTIPAFTEYVGDSEGHRLLCPFRVIREYSTVIACISRSPLS</sequence>
<proteinExistence type="predicted"/>
<dbReference type="EMBL" id="VSRR010037166">
    <property type="protein sequence ID" value="MPC73618.1"/>
    <property type="molecule type" value="Genomic_DNA"/>
</dbReference>
<keyword evidence="2" id="KW-1185">Reference proteome</keyword>
<gene>
    <name evidence="1" type="ORF">E2C01_067954</name>
</gene>
<comment type="caution">
    <text evidence="1">The sequence shown here is derived from an EMBL/GenBank/DDBJ whole genome shotgun (WGS) entry which is preliminary data.</text>
</comment>